<dbReference type="GO" id="GO:0005737">
    <property type="term" value="C:cytoplasm"/>
    <property type="evidence" value="ECO:0007669"/>
    <property type="project" value="UniProtKB-SubCell"/>
</dbReference>
<dbReference type="GO" id="GO:0003700">
    <property type="term" value="F:DNA-binding transcription factor activity"/>
    <property type="evidence" value="ECO:0007669"/>
    <property type="project" value="UniProtKB-UniRule"/>
</dbReference>
<proteinExistence type="inferred from homology"/>
<keyword evidence="4 8" id="KW-0678">Repressor</keyword>
<evidence type="ECO:0000256" key="7">
    <source>
        <dbReference type="ARBA" id="ARBA00023163"/>
    </source>
</evidence>
<dbReference type="NCBIfam" id="TIGR01321">
    <property type="entry name" value="TrpR"/>
    <property type="match status" value="1"/>
</dbReference>
<dbReference type="InterPro" id="IPR010921">
    <property type="entry name" value="Trp_repressor/repl_initiator"/>
</dbReference>
<keyword evidence="5 8" id="KW-0805">Transcription regulation</keyword>
<evidence type="ECO:0000256" key="2">
    <source>
        <dbReference type="ARBA" id="ARBA00007027"/>
    </source>
</evidence>
<evidence type="ECO:0000256" key="6">
    <source>
        <dbReference type="ARBA" id="ARBA00023125"/>
    </source>
</evidence>
<dbReference type="HAMAP" id="MF_00475">
    <property type="entry name" value="Trp_repressor"/>
    <property type="match status" value="1"/>
</dbReference>
<organism evidence="9 10">
    <name type="scientific">Endozoicomonas montiporae</name>
    <dbReference type="NCBI Taxonomy" id="1027273"/>
    <lineage>
        <taxon>Bacteria</taxon>
        <taxon>Pseudomonadati</taxon>
        <taxon>Pseudomonadota</taxon>
        <taxon>Gammaproteobacteria</taxon>
        <taxon>Oceanospirillales</taxon>
        <taxon>Endozoicomonadaceae</taxon>
        <taxon>Endozoicomonas</taxon>
    </lineage>
</organism>
<dbReference type="InterPro" id="IPR038116">
    <property type="entry name" value="TrpR-like_sf"/>
</dbReference>
<evidence type="ECO:0000313" key="9">
    <source>
        <dbReference type="EMBL" id="KEQ12318.1"/>
    </source>
</evidence>
<evidence type="ECO:0000256" key="1">
    <source>
        <dbReference type="ARBA" id="ARBA00004496"/>
    </source>
</evidence>
<dbReference type="GO" id="GO:0045892">
    <property type="term" value="P:negative regulation of DNA-templated transcription"/>
    <property type="evidence" value="ECO:0007669"/>
    <property type="project" value="UniProtKB-UniRule"/>
</dbReference>
<comment type="function">
    <text evidence="8">This protein is an aporepressor. When complexed with L-tryptophan it binds the operator region of the trp operon and prevents the initiation of transcription.</text>
</comment>
<keyword evidence="3 8" id="KW-0963">Cytoplasm</keyword>
<reference evidence="9 10" key="1">
    <citation type="submission" date="2014-06" db="EMBL/GenBank/DDBJ databases">
        <title>Whole Genome Sequences of Three Symbiotic Endozoicomonas Bacteria.</title>
        <authorList>
            <person name="Neave M.J."/>
            <person name="Apprill A."/>
            <person name="Voolstra C.R."/>
        </authorList>
    </citation>
    <scope>NUCLEOTIDE SEQUENCE [LARGE SCALE GENOMIC DNA]</scope>
    <source>
        <strain evidence="9 10">LMG 24815</strain>
    </source>
</reference>
<evidence type="ECO:0000256" key="5">
    <source>
        <dbReference type="ARBA" id="ARBA00023015"/>
    </source>
</evidence>
<protein>
    <recommendedName>
        <fullName evidence="8">Trp operon repressor homolog</fullName>
    </recommendedName>
</protein>
<dbReference type="AlphaFoldDB" id="A0A081N1J5"/>
<evidence type="ECO:0000256" key="8">
    <source>
        <dbReference type="HAMAP-Rule" id="MF_00475"/>
    </source>
</evidence>
<dbReference type="Gene3D" id="1.10.1270.10">
    <property type="entry name" value="TrpR-like"/>
    <property type="match status" value="1"/>
</dbReference>
<dbReference type="PIRSF" id="PIRSF003196">
    <property type="entry name" value="Trp_repressor"/>
    <property type="match status" value="1"/>
</dbReference>
<dbReference type="PANTHER" id="PTHR38025:SF1">
    <property type="entry name" value="TRP OPERON REPRESSOR"/>
    <property type="match status" value="1"/>
</dbReference>
<sequence>MPDTQWNQLTELLHKQSNAGDLEKLLMILLAPEERDSVASRLSVLKALLAGQQSQRQLAAELGVSIATITRGSNNLKSLDAADKEFLIKQFGMSK</sequence>
<dbReference type="GO" id="GO:0043565">
    <property type="term" value="F:sequence-specific DNA binding"/>
    <property type="evidence" value="ECO:0007669"/>
    <property type="project" value="UniProtKB-UniRule"/>
</dbReference>
<keyword evidence="10" id="KW-1185">Reference proteome</keyword>
<comment type="subcellular location">
    <subcellularLocation>
        <location evidence="1 8">Cytoplasm</location>
    </subcellularLocation>
</comment>
<comment type="caution">
    <text evidence="9">The sequence shown here is derived from an EMBL/GenBank/DDBJ whole genome shotgun (WGS) entry which is preliminary data.</text>
</comment>
<dbReference type="EMBL" id="JOKG01000004">
    <property type="protein sequence ID" value="KEQ12318.1"/>
    <property type="molecule type" value="Genomic_DNA"/>
</dbReference>
<dbReference type="InterPro" id="IPR000831">
    <property type="entry name" value="Trp_repress"/>
</dbReference>
<feature type="DNA-binding region" evidence="8">
    <location>
        <begin position="55"/>
        <end position="78"/>
    </location>
</feature>
<evidence type="ECO:0000256" key="4">
    <source>
        <dbReference type="ARBA" id="ARBA00022491"/>
    </source>
</evidence>
<dbReference type="RefSeq" id="WP_051790226.1">
    <property type="nucleotide sequence ID" value="NZ_JOKG01000004.1"/>
</dbReference>
<dbReference type="SUPFAM" id="SSF48295">
    <property type="entry name" value="TrpR-like"/>
    <property type="match status" value="1"/>
</dbReference>
<name>A0A081N1J5_9GAMM</name>
<dbReference type="InterPro" id="IPR013335">
    <property type="entry name" value="Trp_repress_bac"/>
</dbReference>
<keyword evidence="7 8" id="KW-0804">Transcription</keyword>
<gene>
    <name evidence="8" type="primary">trpR</name>
    <name evidence="9" type="ORF">GZ77_17310</name>
</gene>
<accession>A0A081N1J5</accession>
<dbReference type="Proteomes" id="UP000028006">
    <property type="component" value="Unassembled WGS sequence"/>
</dbReference>
<dbReference type="PANTHER" id="PTHR38025">
    <property type="entry name" value="TRP OPERON REPRESSOR"/>
    <property type="match status" value="1"/>
</dbReference>
<dbReference type="Pfam" id="PF01371">
    <property type="entry name" value="Trp_repressor"/>
    <property type="match status" value="1"/>
</dbReference>
<dbReference type="eggNOG" id="COG2973">
    <property type="taxonomic scope" value="Bacteria"/>
</dbReference>
<comment type="similarity">
    <text evidence="2 8">Belongs to the TrpR family.</text>
</comment>
<keyword evidence="6 8" id="KW-0238">DNA-binding</keyword>
<evidence type="ECO:0000313" key="10">
    <source>
        <dbReference type="Proteomes" id="UP000028006"/>
    </source>
</evidence>
<evidence type="ECO:0000256" key="3">
    <source>
        <dbReference type="ARBA" id="ARBA00022490"/>
    </source>
</evidence>
<comment type="subunit">
    <text evidence="8">Homodimer.</text>
</comment>